<evidence type="ECO:0008006" key="3">
    <source>
        <dbReference type="Google" id="ProtNLM"/>
    </source>
</evidence>
<proteinExistence type="predicted"/>
<organism evidence="1 2">
    <name type="scientific">Devosia oryziradicis</name>
    <dbReference type="NCBI Taxonomy" id="2801335"/>
    <lineage>
        <taxon>Bacteria</taxon>
        <taxon>Pseudomonadati</taxon>
        <taxon>Pseudomonadota</taxon>
        <taxon>Alphaproteobacteria</taxon>
        <taxon>Hyphomicrobiales</taxon>
        <taxon>Devosiaceae</taxon>
        <taxon>Devosia</taxon>
    </lineage>
</organism>
<evidence type="ECO:0000313" key="2">
    <source>
        <dbReference type="Proteomes" id="UP000595460"/>
    </source>
</evidence>
<sequence length="93" mass="10216">MSSSGASFEVKGCEVRYYGPHKTIAGRVTGVVRVIIEERFMGNLSRYHLDLKVKADVGSVSANQVRTALLAHAAHQLNRLKSRHTDKLPLAAE</sequence>
<accession>A0ABX7BSG4</accession>
<protein>
    <recommendedName>
        <fullName evidence="3">HPF/RaiA family ribosome-associated protein</fullName>
    </recommendedName>
</protein>
<gene>
    <name evidence="1" type="ORF">JI749_10675</name>
</gene>
<dbReference type="EMBL" id="CP068047">
    <property type="protein sequence ID" value="QQR34845.1"/>
    <property type="molecule type" value="Genomic_DNA"/>
</dbReference>
<name>A0ABX7BSG4_9HYPH</name>
<dbReference type="RefSeq" id="WP_201653307.1">
    <property type="nucleotide sequence ID" value="NZ_CP068047.1"/>
</dbReference>
<reference evidence="1 2" key="1">
    <citation type="submission" date="2021-01" db="EMBL/GenBank/DDBJ databases">
        <title>Genome seq and assembly of Devosia sp. G19.</title>
        <authorList>
            <person name="Chhetri G."/>
        </authorList>
    </citation>
    <scope>NUCLEOTIDE SEQUENCE [LARGE SCALE GENOMIC DNA]</scope>
    <source>
        <strain evidence="1 2">G19</strain>
    </source>
</reference>
<keyword evidence="2" id="KW-1185">Reference proteome</keyword>
<evidence type="ECO:0000313" key="1">
    <source>
        <dbReference type="EMBL" id="QQR34845.1"/>
    </source>
</evidence>
<dbReference type="Proteomes" id="UP000595460">
    <property type="component" value="Chromosome"/>
</dbReference>